<comment type="caution">
    <text evidence="1">The sequence shown here is derived from an EMBL/GenBank/DDBJ whole genome shotgun (WGS) entry which is preliminary data.</text>
</comment>
<dbReference type="Proteomes" id="UP000033881">
    <property type="component" value="Unassembled WGS sequence"/>
</dbReference>
<dbReference type="STRING" id="1618574.UT24_C0007G0069"/>
<reference evidence="1 2" key="1">
    <citation type="journal article" date="2015" name="Nature">
        <title>rRNA introns, odd ribosomes, and small enigmatic genomes across a large radiation of phyla.</title>
        <authorList>
            <person name="Brown C.T."/>
            <person name="Hug L.A."/>
            <person name="Thomas B.C."/>
            <person name="Sharon I."/>
            <person name="Castelle C.J."/>
            <person name="Singh A."/>
            <person name="Wilkins M.J."/>
            <person name="Williams K.H."/>
            <person name="Banfield J.F."/>
        </authorList>
    </citation>
    <scope>NUCLEOTIDE SEQUENCE [LARGE SCALE GENOMIC DNA]</scope>
</reference>
<proteinExistence type="predicted"/>
<protein>
    <recommendedName>
        <fullName evidence="3">Glycosyl transferase family 2</fullName>
    </recommendedName>
</protein>
<sequence>MRISNLVSSLGIYSINKMQREDLTIIYYTCNREEKSFENKVRQRLLETAKNIPIISVSHKPIKLGRNICVGVHYPSNLTLYRQLLIGAKAAKTTFVANAEADFLYPPEYFSFLPKEEEKIYRYGNIRLMYKYHWGFFPKQYSEGAQIAGRKYLISVLENALKACPEWFEEDSPHFRKLDPYKNISFEMFTGNNACVTFKTGQSLHKYSAISTHSVPSLPYWGTAVEMRKAMFGL</sequence>
<accession>A0A0G0PSH0</accession>
<name>A0A0G0PSH0_9BACT</name>
<dbReference type="AlphaFoldDB" id="A0A0G0PSH0"/>
<evidence type="ECO:0000313" key="2">
    <source>
        <dbReference type="Proteomes" id="UP000033881"/>
    </source>
</evidence>
<organism evidence="1 2">
    <name type="scientific">Candidatus Woesebacteria bacterium GW2011_GWB1_39_12</name>
    <dbReference type="NCBI Taxonomy" id="1618574"/>
    <lineage>
        <taxon>Bacteria</taxon>
        <taxon>Candidatus Woeseibacteriota</taxon>
    </lineage>
</organism>
<dbReference type="EMBL" id="LBWB01000007">
    <property type="protein sequence ID" value="KKR01105.1"/>
    <property type="molecule type" value="Genomic_DNA"/>
</dbReference>
<gene>
    <name evidence="1" type="ORF">UT24_C0007G0069</name>
</gene>
<evidence type="ECO:0008006" key="3">
    <source>
        <dbReference type="Google" id="ProtNLM"/>
    </source>
</evidence>
<evidence type="ECO:0000313" key="1">
    <source>
        <dbReference type="EMBL" id="KKR01105.1"/>
    </source>
</evidence>